<dbReference type="OrthoDB" id="6538145at2759"/>
<dbReference type="EMBL" id="LSSL01000802">
    <property type="protein sequence ID" value="OLY83661.1"/>
    <property type="molecule type" value="Genomic_DNA"/>
</dbReference>
<organism evidence="1 2">
    <name type="scientific">Smittium mucronatum</name>
    <dbReference type="NCBI Taxonomy" id="133383"/>
    <lineage>
        <taxon>Eukaryota</taxon>
        <taxon>Fungi</taxon>
        <taxon>Fungi incertae sedis</taxon>
        <taxon>Zoopagomycota</taxon>
        <taxon>Kickxellomycotina</taxon>
        <taxon>Harpellomycetes</taxon>
        <taxon>Harpellales</taxon>
        <taxon>Legeriomycetaceae</taxon>
        <taxon>Smittium</taxon>
    </lineage>
</organism>
<gene>
    <name evidence="1" type="ORF">AYI68_g2197</name>
</gene>
<name>A0A1R0H3F5_9FUNG</name>
<protein>
    <submittedName>
        <fullName evidence="1">Uncharacterized protein</fullName>
    </submittedName>
</protein>
<accession>A0A1R0H3F5</accession>
<evidence type="ECO:0000313" key="1">
    <source>
        <dbReference type="EMBL" id="OLY83661.1"/>
    </source>
</evidence>
<sequence>MKGQYEFEPALPKGNGLAGHRVNHSAKVTMRRPGIEPGSAAWQAAIIPLNHLRMFVDEKYNLLKIIEIP</sequence>
<proteinExistence type="predicted"/>
<dbReference type="Proteomes" id="UP000187455">
    <property type="component" value="Unassembled WGS sequence"/>
</dbReference>
<reference evidence="1 2" key="1">
    <citation type="journal article" date="2016" name="Mol. Biol. Evol.">
        <title>Genome-Wide Survey of Gut Fungi (Harpellales) Reveals the First Horizontally Transferred Ubiquitin Gene from a Mosquito Host.</title>
        <authorList>
            <person name="Wang Y."/>
            <person name="White M.M."/>
            <person name="Kvist S."/>
            <person name="Moncalvo J.M."/>
        </authorList>
    </citation>
    <scope>NUCLEOTIDE SEQUENCE [LARGE SCALE GENOMIC DNA]</scope>
    <source>
        <strain evidence="1 2">ALG-7-W6</strain>
    </source>
</reference>
<dbReference type="AlphaFoldDB" id="A0A1R0H3F5"/>
<evidence type="ECO:0000313" key="2">
    <source>
        <dbReference type="Proteomes" id="UP000187455"/>
    </source>
</evidence>
<keyword evidence="2" id="KW-1185">Reference proteome</keyword>
<comment type="caution">
    <text evidence="1">The sequence shown here is derived from an EMBL/GenBank/DDBJ whole genome shotgun (WGS) entry which is preliminary data.</text>
</comment>